<protein>
    <submittedName>
        <fullName evidence="1">Uncharacterized protein</fullName>
    </submittedName>
</protein>
<dbReference type="Gene3D" id="3.40.1080.10">
    <property type="entry name" value="Glutaconate Coenzyme A-transferase"/>
    <property type="match status" value="1"/>
</dbReference>
<accession>A0A0W8E6Q7</accession>
<dbReference type="SUPFAM" id="SSF100950">
    <property type="entry name" value="NagB/RpiA/CoA transferase-like"/>
    <property type="match status" value="1"/>
</dbReference>
<proteinExistence type="predicted"/>
<evidence type="ECO:0000313" key="1">
    <source>
        <dbReference type="EMBL" id="KUG04322.1"/>
    </source>
</evidence>
<comment type="caution">
    <text evidence="1">The sequence shown here is derived from an EMBL/GenBank/DDBJ whole genome shotgun (WGS) entry which is preliminary data.</text>
</comment>
<gene>
    <name evidence="1" type="ORF">ASZ90_018329</name>
</gene>
<name>A0A0W8E6Q7_9ZZZZ</name>
<organism evidence="1">
    <name type="scientific">hydrocarbon metagenome</name>
    <dbReference type="NCBI Taxonomy" id="938273"/>
    <lineage>
        <taxon>unclassified sequences</taxon>
        <taxon>metagenomes</taxon>
        <taxon>ecological metagenomes</taxon>
    </lineage>
</organism>
<dbReference type="InterPro" id="IPR037171">
    <property type="entry name" value="NagB/RpiA_transferase-like"/>
</dbReference>
<reference evidence="1" key="1">
    <citation type="journal article" date="2015" name="Proc. Natl. Acad. Sci. U.S.A.">
        <title>Networks of energetic and metabolic interactions define dynamics in microbial communities.</title>
        <authorList>
            <person name="Embree M."/>
            <person name="Liu J.K."/>
            <person name="Al-Bassam M.M."/>
            <person name="Zengler K."/>
        </authorList>
    </citation>
    <scope>NUCLEOTIDE SEQUENCE</scope>
</reference>
<dbReference type="AlphaFoldDB" id="A0A0W8E6Q7"/>
<dbReference type="EMBL" id="LNQE01001853">
    <property type="protein sequence ID" value="KUG04322.1"/>
    <property type="molecule type" value="Genomic_DNA"/>
</dbReference>
<sequence>MKEKMMSLSQAADLIQDGMLLALGGNGMHRNPTLFALELARRPLKGLKVCGAAPGIATDYVMHHVDTAYFGFFGLENEAGLAPQMRKYMEGDGPARAIEGS</sequence>